<dbReference type="InterPro" id="IPR006671">
    <property type="entry name" value="Cyclin_N"/>
</dbReference>
<dbReference type="Pfam" id="PF00134">
    <property type="entry name" value="Cyclin_N"/>
    <property type="match status" value="1"/>
</dbReference>
<dbReference type="Gene3D" id="1.10.472.10">
    <property type="entry name" value="Cyclin-like"/>
    <property type="match status" value="1"/>
</dbReference>
<feature type="domain" description="Cyclin-like" evidence="3">
    <location>
        <begin position="62"/>
        <end position="149"/>
    </location>
</feature>
<evidence type="ECO:0000313" key="5">
    <source>
        <dbReference type="EMBL" id="PKC70194.1"/>
    </source>
</evidence>
<sequence length="451" mass="51377">MASASLKNLVSGPITPQMIAYIAKKAASVIPCDPPPTQLNMSTTHSQNIGDDDQQPLPLLHNFIQRLVTKSNVSTATFLTTIVYLDRLRTKLPKLARGMHCTRHRVFLATLIVASKYLNDSSPRNKYWAKFSGVYSVAKVNLMERQLLSLLDYDLRVQESDLLFHLKVFLQPNNNNSMMDTLKLPTPQHIHHLTYSNPHIPTTHHKNQTPPQRQNSYPLQQDSQTSITSSLSIYNTGLNSMSIPAIISSSSSSNKNTPSYGSTPSYASYIDDYCQDDDMDTDEERDDGTTITMDEILEQFIPPEPKRDQFGRRLSSTSSCSSGSSSSSIATPISAQAYQHQHQHQQQQQQQQQQQHQHQQHQHQQQQQRQQQQLQYQQYYQQQYYLQQSYLSQQQLNFQPSLKSNTLKDAGVNQFVPPYCGYNNHQMVLPPPIPSSTIIQGMIYTSTPQRY</sequence>
<dbReference type="PANTHER" id="PTHR15615:SF10">
    <property type="entry name" value="PHO85 CYCLIN-2-RELATED"/>
    <property type="match status" value="1"/>
</dbReference>
<evidence type="ECO:0000313" key="6">
    <source>
        <dbReference type="Proteomes" id="UP000232688"/>
    </source>
</evidence>
<dbReference type="GO" id="GO:0005634">
    <property type="term" value="C:nucleus"/>
    <property type="evidence" value="ECO:0007669"/>
    <property type="project" value="TreeGrafter"/>
</dbReference>
<feature type="compositionally biased region" description="Polar residues" evidence="2">
    <location>
        <begin position="208"/>
        <end position="224"/>
    </location>
</feature>
<dbReference type="SUPFAM" id="SSF47954">
    <property type="entry name" value="Cyclin-like"/>
    <property type="match status" value="1"/>
</dbReference>
<dbReference type="OrthoDB" id="10250320at2759"/>
<dbReference type="Proteomes" id="UP000232688">
    <property type="component" value="Unassembled WGS sequence"/>
</dbReference>
<dbReference type="GO" id="GO:0016538">
    <property type="term" value="F:cyclin-dependent protein serine/threonine kinase regulator activity"/>
    <property type="evidence" value="ECO:0007669"/>
    <property type="project" value="TreeGrafter"/>
</dbReference>
<evidence type="ECO:0000256" key="2">
    <source>
        <dbReference type="SAM" id="MobiDB-lite"/>
    </source>
</evidence>
<accession>A0A2I1EBY9</accession>
<proteinExistence type="inferred from homology"/>
<dbReference type="VEuPathDB" id="FungiDB:FUN_009938"/>
<comment type="similarity">
    <text evidence="1">Belongs to the cyclin family.</text>
</comment>
<gene>
    <name evidence="4" type="ORF">CHRIB12_LOCUS4043</name>
    <name evidence="5" type="ORF">RhiirA1_108799</name>
</gene>
<dbReference type="InterPro" id="IPR013922">
    <property type="entry name" value="Cyclin_PHO80-like"/>
</dbReference>
<dbReference type="EMBL" id="CAGKOT010000006">
    <property type="protein sequence ID" value="CAB5345463.1"/>
    <property type="molecule type" value="Genomic_DNA"/>
</dbReference>
<evidence type="ECO:0000313" key="7">
    <source>
        <dbReference type="Proteomes" id="UP000684084"/>
    </source>
</evidence>
<feature type="compositionally biased region" description="Low complexity" evidence="2">
    <location>
        <begin position="248"/>
        <end position="262"/>
    </location>
</feature>
<keyword evidence="1" id="KW-0195">Cyclin</keyword>
<dbReference type="InterPro" id="IPR036915">
    <property type="entry name" value="Cyclin-like_sf"/>
</dbReference>
<protein>
    <recommendedName>
        <fullName evidence="3">Cyclin-like domain-containing protein</fullName>
    </recommendedName>
</protein>
<feature type="compositionally biased region" description="Low complexity" evidence="2">
    <location>
        <begin position="338"/>
        <end position="366"/>
    </location>
</feature>
<dbReference type="AlphaFoldDB" id="A0A2I1EBY9"/>
<reference evidence="5 6" key="2">
    <citation type="submission" date="2017-10" db="EMBL/GenBank/DDBJ databases">
        <title>Genome analyses suggest a sexual origin of heterokaryosis in a supposedly ancient asexual fungus.</title>
        <authorList>
            <person name="Corradi N."/>
            <person name="Sedzielewska K."/>
            <person name="Noel J."/>
            <person name="Charron P."/>
            <person name="Farinelli L."/>
            <person name="Marton T."/>
            <person name="Kruger M."/>
            <person name="Pelin A."/>
            <person name="Brachmann A."/>
            <person name="Corradi N."/>
        </authorList>
    </citation>
    <scope>NUCLEOTIDE SEQUENCE [LARGE SCALE GENOMIC DNA]</scope>
    <source>
        <strain evidence="5 6">A1</strain>
    </source>
</reference>
<feature type="compositionally biased region" description="Low complexity" evidence="2">
    <location>
        <begin position="315"/>
        <end position="328"/>
    </location>
</feature>
<dbReference type="VEuPathDB" id="FungiDB:RhiirA1_108799"/>
<evidence type="ECO:0000256" key="1">
    <source>
        <dbReference type="RuleBase" id="RU000383"/>
    </source>
</evidence>
<dbReference type="Proteomes" id="UP000684084">
    <property type="component" value="Unassembled WGS sequence"/>
</dbReference>
<evidence type="ECO:0000313" key="4">
    <source>
        <dbReference type="EMBL" id="CAB5345463.1"/>
    </source>
</evidence>
<feature type="region of interest" description="Disordered" evidence="2">
    <location>
        <begin position="248"/>
        <end position="366"/>
    </location>
</feature>
<dbReference type="GO" id="GO:0000307">
    <property type="term" value="C:cyclin-dependent protein kinase holoenzyme complex"/>
    <property type="evidence" value="ECO:0007669"/>
    <property type="project" value="TreeGrafter"/>
</dbReference>
<dbReference type="VEuPathDB" id="FungiDB:RhiirFUN_021750"/>
<evidence type="ECO:0000259" key="3">
    <source>
        <dbReference type="SMART" id="SM00385"/>
    </source>
</evidence>
<dbReference type="EMBL" id="LLXH01000237">
    <property type="protein sequence ID" value="PKC70194.1"/>
    <property type="molecule type" value="Genomic_DNA"/>
</dbReference>
<feature type="compositionally biased region" description="Acidic residues" evidence="2">
    <location>
        <begin position="273"/>
        <end position="286"/>
    </location>
</feature>
<dbReference type="SMART" id="SM00385">
    <property type="entry name" value="CYCLIN"/>
    <property type="match status" value="1"/>
</dbReference>
<name>A0A2I1EBY9_9GLOM</name>
<reference evidence="4" key="3">
    <citation type="submission" date="2020-05" db="EMBL/GenBank/DDBJ databases">
        <authorList>
            <person name="Rincon C."/>
            <person name="Sanders R I."/>
            <person name="Robbins C."/>
            <person name="Chaturvedi A."/>
        </authorList>
    </citation>
    <scope>NUCLEOTIDE SEQUENCE</scope>
    <source>
        <strain evidence="4">CHB12</strain>
    </source>
</reference>
<dbReference type="CDD" id="cd20557">
    <property type="entry name" value="CYCLIN_ScPCL1-like"/>
    <property type="match status" value="1"/>
</dbReference>
<reference evidence="5 6" key="1">
    <citation type="submission" date="2017-10" db="EMBL/GenBank/DDBJ databases">
        <title>Extensive intraspecific genome diversity in a model arbuscular mycorrhizal fungus.</title>
        <authorList>
            <person name="Chen E.C.H."/>
            <person name="Morin E."/>
            <person name="Baudet D."/>
            <person name="Noel J."/>
            <person name="Ndikumana S."/>
            <person name="Charron P."/>
            <person name="St-Onge C."/>
            <person name="Giorgi J."/>
            <person name="Grigoriev I.V."/>
            <person name="Roux C."/>
            <person name="Martin F.M."/>
            <person name="Corradi N."/>
        </authorList>
    </citation>
    <scope>NUCLEOTIDE SEQUENCE [LARGE SCALE GENOMIC DNA]</scope>
    <source>
        <strain evidence="5 6">A1</strain>
    </source>
</reference>
<organism evidence="4 7">
    <name type="scientific">Rhizophagus irregularis</name>
    <dbReference type="NCBI Taxonomy" id="588596"/>
    <lineage>
        <taxon>Eukaryota</taxon>
        <taxon>Fungi</taxon>
        <taxon>Fungi incertae sedis</taxon>
        <taxon>Mucoromycota</taxon>
        <taxon>Glomeromycotina</taxon>
        <taxon>Glomeromycetes</taxon>
        <taxon>Glomerales</taxon>
        <taxon>Glomeraceae</taxon>
        <taxon>Rhizophagus</taxon>
    </lineage>
</organism>
<dbReference type="GO" id="GO:0019901">
    <property type="term" value="F:protein kinase binding"/>
    <property type="evidence" value="ECO:0007669"/>
    <property type="project" value="InterPro"/>
</dbReference>
<comment type="caution">
    <text evidence="4">The sequence shown here is derived from an EMBL/GenBank/DDBJ whole genome shotgun (WGS) entry which is preliminary data.</text>
</comment>
<feature type="region of interest" description="Disordered" evidence="2">
    <location>
        <begin position="196"/>
        <end position="224"/>
    </location>
</feature>
<dbReference type="PANTHER" id="PTHR15615">
    <property type="match status" value="1"/>
</dbReference>
<dbReference type="InterPro" id="IPR013763">
    <property type="entry name" value="Cyclin-like_dom"/>
</dbReference>